<proteinExistence type="predicted"/>
<keyword evidence="1" id="KW-0812">Transmembrane</keyword>
<dbReference type="RefSeq" id="WP_326454854.1">
    <property type="nucleotide sequence ID" value="NZ_JAYMFH010000012.1"/>
</dbReference>
<keyword evidence="1" id="KW-0472">Membrane</keyword>
<evidence type="ECO:0000259" key="2">
    <source>
        <dbReference type="Pfam" id="PF18153"/>
    </source>
</evidence>
<evidence type="ECO:0000313" key="3">
    <source>
        <dbReference type="EMBL" id="MEC4295323.1"/>
    </source>
</evidence>
<dbReference type="Pfam" id="PF18153">
    <property type="entry name" value="Cap15_CD_rec"/>
    <property type="match status" value="1"/>
</dbReference>
<comment type="caution">
    <text evidence="3">The sequence shown here is derived from an EMBL/GenBank/DDBJ whole genome shotgun (WGS) entry which is preliminary data.</text>
</comment>
<keyword evidence="4" id="KW-1185">Reference proteome</keyword>
<gene>
    <name evidence="3" type="ORF">VJ920_08360</name>
</gene>
<dbReference type="InterPro" id="IPR041208">
    <property type="entry name" value="Cap15"/>
</dbReference>
<feature type="transmembrane region" description="Helical" evidence="1">
    <location>
        <begin position="17"/>
        <end position="35"/>
    </location>
</feature>
<accession>A0ABU6IZS3</accession>
<evidence type="ECO:0000256" key="1">
    <source>
        <dbReference type="SAM" id="Phobius"/>
    </source>
</evidence>
<feature type="domain" description="CD-NTase-associated protein 15" evidence="2">
    <location>
        <begin position="96"/>
        <end position="219"/>
    </location>
</feature>
<evidence type="ECO:0000313" key="4">
    <source>
        <dbReference type="Proteomes" id="UP001343724"/>
    </source>
</evidence>
<organism evidence="3 4">
    <name type="scientific">Adlercreutzia shanghongiae</name>
    <dbReference type="NCBI Taxonomy" id="3111773"/>
    <lineage>
        <taxon>Bacteria</taxon>
        <taxon>Bacillati</taxon>
        <taxon>Actinomycetota</taxon>
        <taxon>Coriobacteriia</taxon>
        <taxon>Eggerthellales</taxon>
        <taxon>Eggerthellaceae</taxon>
        <taxon>Adlercreutzia</taxon>
    </lineage>
</organism>
<name>A0ABU6IZS3_9ACTN</name>
<keyword evidence="1" id="KW-1133">Transmembrane helix</keyword>
<reference evidence="3 4" key="1">
    <citation type="submission" date="2024-01" db="EMBL/GenBank/DDBJ databases">
        <title>novel species in genus Adlercreutzia.</title>
        <authorList>
            <person name="Liu X."/>
        </authorList>
    </citation>
    <scope>NUCLEOTIDE SEQUENCE [LARGE SCALE GENOMIC DNA]</scope>
    <source>
        <strain evidence="3 4">R22</strain>
    </source>
</reference>
<feature type="transmembrane region" description="Helical" evidence="1">
    <location>
        <begin position="55"/>
        <end position="80"/>
    </location>
</feature>
<dbReference type="Proteomes" id="UP001343724">
    <property type="component" value="Unassembled WGS sequence"/>
</dbReference>
<dbReference type="EMBL" id="JAYMFH010000012">
    <property type="protein sequence ID" value="MEC4295323.1"/>
    <property type="molecule type" value="Genomic_DNA"/>
</dbReference>
<protein>
    <recommendedName>
        <fullName evidence="2">CD-NTase-associated protein 15 domain-containing protein</fullName>
    </recommendedName>
</protein>
<sequence>MAGLTPYSIDSDARKKALLATAAVSMLFAILFNHVLVPSLRSITEKALGQDMVDIIGATGLVSFGGIGALALFGVLWGIFDKYLWKRPFIQRFHGIPDLNGEWCGELISSFKDGSGINKSCPMRLIITQTFSKMQCQSIYPSSCSYSSIACIQGYNPETQSCLLEYAYGNEAGESSVIEASWESDHLGFSRIRCIADKMDGQYFTNRTPGTKGTFSLRRKLP</sequence>